<dbReference type="PROSITE" id="PS00432">
    <property type="entry name" value="ACTINS_2"/>
    <property type="match status" value="1"/>
</dbReference>
<name>W7A9T1_9APIC</name>
<dbReference type="RefSeq" id="XP_008817442.1">
    <property type="nucleotide sequence ID" value="XM_008819220.1"/>
</dbReference>
<comment type="similarity">
    <text evidence="3">Belongs to the actin family.</text>
</comment>
<organism evidence="5 6">
    <name type="scientific">Plasmodium inui San Antonio 1</name>
    <dbReference type="NCBI Taxonomy" id="1237626"/>
    <lineage>
        <taxon>Eukaryota</taxon>
        <taxon>Sar</taxon>
        <taxon>Alveolata</taxon>
        <taxon>Apicomplexa</taxon>
        <taxon>Aconoidasida</taxon>
        <taxon>Haemosporida</taxon>
        <taxon>Plasmodiidae</taxon>
        <taxon>Plasmodium</taxon>
        <taxon>Plasmodium (Plasmodium)</taxon>
    </lineage>
</organism>
<gene>
    <name evidence="5" type="ORF">C922_03628</name>
</gene>
<feature type="compositionally biased region" description="Polar residues" evidence="4">
    <location>
        <begin position="332"/>
        <end position="345"/>
    </location>
</feature>
<dbReference type="Gene3D" id="3.30.420.40">
    <property type="match status" value="3"/>
</dbReference>
<evidence type="ECO:0000256" key="1">
    <source>
        <dbReference type="ARBA" id="ARBA00022801"/>
    </source>
</evidence>
<dbReference type="SUPFAM" id="SSF53067">
    <property type="entry name" value="Actin-like ATPase domain"/>
    <property type="match status" value="2"/>
</dbReference>
<accession>W7A9T1</accession>
<feature type="region of interest" description="Disordered" evidence="4">
    <location>
        <begin position="307"/>
        <end position="354"/>
    </location>
</feature>
<dbReference type="SMART" id="SM00268">
    <property type="entry name" value="ACTIN"/>
    <property type="match status" value="1"/>
</dbReference>
<dbReference type="AlphaFoldDB" id="W7A9T1"/>
<keyword evidence="6" id="KW-1185">Reference proteome</keyword>
<dbReference type="Pfam" id="PF00022">
    <property type="entry name" value="Actin"/>
    <property type="match status" value="1"/>
</dbReference>
<dbReference type="InterPro" id="IPR004001">
    <property type="entry name" value="Actin_CS"/>
</dbReference>
<dbReference type="GO" id="GO:0016787">
    <property type="term" value="F:hydrolase activity"/>
    <property type="evidence" value="ECO:0007669"/>
    <property type="project" value="UniProtKB-KW"/>
</dbReference>
<evidence type="ECO:0000256" key="4">
    <source>
        <dbReference type="SAM" id="MobiDB-lite"/>
    </source>
</evidence>
<evidence type="ECO:0000256" key="2">
    <source>
        <dbReference type="ARBA" id="ARBA00049360"/>
    </source>
</evidence>
<dbReference type="PANTHER" id="PTHR11937">
    <property type="entry name" value="ACTIN"/>
    <property type="match status" value="1"/>
</dbReference>
<comment type="catalytic activity">
    <reaction evidence="2">
        <text>ATP + H2O = ADP + phosphate + H(+)</text>
        <dbReference type="Rhea" id="RHEA:13065"/>
        <dbReference type="ChEBI" id="CHEBI:15377"/>
        <dbReference type="ChEBI" id="CHEBI:15378"/>
        <dbReference type="ChEBI" id="CHEBI:30616"/>
        <dbReference type="ChEBI" id="CHEBI:43474"/>
        <dbReference type="ChEBI" id="CHEBI:456216"/>
    </reaction>
</comment>
<dbReference type="OrthoDB" id="5132116at2759"/>
<dbReference type="InterPro" id="IPR004000">
    <property type="entry name" value="Actin"/>
</dbReference>
<feature type="region of interest" description="Disordered" evidence="4">
    <location>
        <begin position="48"/>
        <end position="69"/>
    </location>
</feature>
<evidence type="ECO:0008006" key="7">
    <source>
        <dbReference type="Google" id="ProtNLM"/>
    </source>
</evidence>
<dbReference type="Gene3D" id="3.90.640.10">
    <property type="entry name" value="Actin, Chain A, domain 4"/>
    <property type="match status" value="1"/>
</dbReference>
<evidence type="ECO:0000313" key="5">
    <source>
        <dbReference type="EMBL" id="EUD65904.1"/>
    </source>
</evidence>
<feature type="compositionally biased region" description="Gly residues" evidence="4">
    <location>
        <begin position="54"/>
        <end position="63"/>
    </location>
</feature>
<evidence type="ECO:0000256" key="3">
    <source>
        <dbReference type="RuleBase" id="RU000487"/>
    </source>
</evidence>
<proteinExistence type="inferred from homology"/>
<feature type="compositionally biased region" description="Basic and acidic residues" evidence="4">
    <location>
        <begin position="314"/>
        <end position="330"/>
    </location>
</feature>
<dbReference type="EMBL" id="KI965475">
    <property type="protein sequence ID" value="EUD65904.1"/>
    <property type="molecule type" value="Genomic_DNA"/>
</dbReference>
<evidence type="ECO:0000313" key="6">
    <source>
        <dbReference type="Proteomes" id="UP000030640"/>
    </source>
</evidence>
<reference evidence="5 6" key="1">
    <citation type="submission" date="2013-02" db="EMBL/GenBank/DDBJ databases">
        <title>The Genome Sequence of Plasmodium inui San Antonio 1.</title>
        <authorList>
            <consortium name="The Broad Institute Genome Sequencing Platform"/>
            <consortium name="The Broad Institute Genome Sequencing Center for Infectious Disease"/>
            <person name="Neafsey D."/>
            <person name="Cheeseman I."/>
            <person name="Volkman S."/>
            <person name="Adams J."/>
            <person name="Walker B."/>
            <person name="Young S.K."/>
            <person name="Zeng Q."/>
            <person name="Gargeya S."/>
            <person name="Fitzgerald M."/>
            <person name="Haas B."/>
            <person name="Abouelleil A."/>
            <person name="Alvarado L."/>
            <person name="Arachchi H.M."/>
            <person name="Berlin A.M."/>
            <person name="Chapman S.B."/>
            <person name="Dewar J."/>
            <person name="Goldberg J."/>
            <person name="Griggs A."/>
            <person name="Gujja S."/>
            <person name="Hansen M."/>
            <person name="Howarth C."/>
            <person name="Imamovic A."/>
            <person name="Larimer J."/>
            <person name="McCowan C."/>
            <person name="Murphy C."/>
            <person name="Neiman D."/>
            <person name="Pearson M."/>
            <person name="Priest M."/>
            <person name="Roberts A."/>
            <person name="Saif S."/>
            <person name="Shea T."/>
            <person name="Sisk P."/>
            <person name="Sykes S."/>
            <person name="Wortman J."/>
            <person name="Nusbaum C."/>
            <person name="Birren B."/>
        </authorList>
    </citation>
    <scope>NUCLEOTIDE SEQUENCE [LARGE SCALE GENOMIC DNA]</scope>
    <source>
        <strain evidence="5 6">San Antonio 1</strain>
    </source>
</reference>
<protein>
    <recommendedName>
        <fullName evidence="7">Actin</fullName>
    </recommendedName>
</protein>
<dbReference type="InterPro" id="IPR043129">
    <property type="entry name" value="ATPase_NBD"/>
</dbReference>
<dbReference type="VEuPathDB" id="PlasmoDB:C922_03628"/>
<sequence length="499" mass="55646">MNTKNDAGGSHLCGGEDISALVVDLGFSTTKIGHNQEDTPRVFLRSTCGEEVSPGGGGGGGSGTWSDSIRGHPSPKLKFPLNLYNPQEHVRIKPLFERNPVDNTTHMNCDVFEKILHYGIEGVESKRVFHCTDEIINPVKLGGLHLKIEEHPILLSEANIHNHKVREQMTEILFETFNIPALYFAKKAKLSAFSLGRCSALVVDIGGSSLNLTPVYEGYVLQRNPFEFNIGGDYFDRLIYTLLRKDQVRVVPYYEQGLTWRACTSSGDSRFGSGVCHPNVHTSYKEEAIFDVIRYMKESICRVRVGPNGSASNKKNESTTENVKNEKEVEPSGQTNNGAKNVNTKKWQKGEDEEEDEFFELPDGVKIKTDKYRYDIAEELFRAVPSDPNFNGLPEAIVKCIISSDVDIRKEFLQAIIVTGGSSLFPGLVDRLYNSLREKECFSQSIKMKILNMTSSVESLYSSWLGGSILASLGTFQQLWVSRAEYDDAGHAVVSDRCF</sequence>
<dbReference type="GeneID" id="20038902"/>
<keyword evidence="1" id="KW-0378">Hydrolase</keyword>
<dbReference type="Proteomes" id="UP000030640">
    <property type="component" value="Unassembled WGS sequence"/>
</dbReference>